<evidence type="ECO:0000259" key="1">
    <source>
        <dbReference type="Pfam" id="PF00534"/>
    </source>
</evidence>
<feature type="domain" description="Glycosyltransferase subfamily 4-like N-terminal" evidence="2">
    <location>
        <begin position="14"/>
        <end position="172"/>
    </location>
</feature>
<name>A0ABU8I6Q8_9SPHI</name>
<comment type="caution">
    <text evidence="3">The sequence shown here is derived from an EMBL/GenBank/DDBJ whole genome shotgun (WGS) entry which is preliminary data.</text>
</comment>
<feature type="domain" description="Glycosyl transferase family 1" evidence="1">
    <location>
        <begin position="188"/>
        <end position="347"/>
    </location>
</feature>
<dbReference type="PANTHER" id="PTHR12526:SF627">
    <property type="entry name" value="D-RHAMNOSYLTRANSFERASE WBPZ"/>
    <property type="match status" value="1"/>
</dbReference>
<dbReference type="Pfam" id="PF00534">
    <property type="entry name" value="Glycos_transf_1"/>
    <property type="match status" value="1"/>
</dbReference>
<dbReference type="RefSeq" id="WP_134776381.1">
    <property type="nucleotide sequence ID" value="NZ_JAYLLN010000021.1"/>
</dbReference>
<dbReference type="EC" id="2.4.-.-" evidence="3"/>
<evidence type="ECO:0000313" key="3">
    <source>
        <dbReference type="EMBL" id="MEI5985197.1"/>
    </source>
</evidence>
<gene>
    <name evidence="3" type="ORF">VJ786_09805</name>
</gene>
<keyword evidence="3" id="KW-0328">Glycosyltransferase</keyword>
<dbReference type="SUPFAM" id="SSF53756">
    <property type="entry name" value="UDP-Glycosyltransferase/glycogen phosphorylase"/>
    <property type="match status" value="1"/>
</dbReference>
<organism evidence="3 4">
    <name type="scientific">Sphingobacterium tenebrionis</name>
    <dbReference type="NCBI Taxonomy" id="3111775"/>
    <lineage>
        <taxon>Bacteria</taxon>
        <taxon>Pseudomonadati</taxon>
        <taxon>Bacteroidota</taxon>
        <taxon>Sphingobacteriia</taxon>
        <taxon>Sphingobacteriales</taxon>
        <taxon>Sphingobacteriaceae</taxon>
        <taxon>Sphingobacterium</taxon>
    </lineage>
</organism>
<dbReference type="Proteomes" id="UP001363035">
    <property type="component" value="Unassembled WGS sequence"/>
</dbReference>
<accession>A0ABU8I6Q8</accession>
<keyword evidence="4" id="KW-1185">Reference proteome</keyword>
<dbReference type="EMBL" id="JAYLLN010000021">
    <property type="protein sequence ID" value="MEI5985197.1"/>
    <property type="molecule type" value="Genomic_DNA"/>
</dbReference>
<dbReference type="InterPro" id="IPR001296">
    <property type="entry name" value="Glyco_trans_1"/>
</dbReference>
<dbReference type="InterPro" id="IPR028098">
    <property type="entry name" value="Glyco_trans_4-like_N"/>
</dbReference>
<proteinExistence type="predicted"/>
<dbReference type="Gene3D" id="3.40.50.2000">
    <property type="entry name" value="Glycogen Phosphorylase B"/>
    <property type="match status" value="2"/>
</dbReference>
<dbReference type="GO" id="GO:0016757">
    <property type="term" value="F:glycosyltransferase activity"/>
    <property type="evidence" value="ECO:0007669"/>
    <property type="project" value="UniProtKB-KW"/>
</dbReference>
<reference evidence="3 4" key="1">
    <citation type="submission" date="2024-01" db="EMBL/GenBank/DDBJ databases">
        <title>Sphingobacterium tenebrionis sp. nov., a novel endophyte isolated from tenebrio molitor intestines.</title>
        <authorList>
            <person name="Zhang C."/>
        </authorList>
    </citation>
    <scope>NUCLEOTIDE SEQUENCE [LARGE SCALE GENOMIC DNA]</scope>
    <source>
        <strain evidence="3 4">PU5-4</strain>
    </source>
</reference>
<sequence length="369" mass="41563">MKILQVGKFYPIRGGVEKVMYDLMLGLSEREIHCDMLCASTENFPETDIVINQYAKLFVVSTQIKVAATMLAPKMISKLRSIANQYDVIHIHHPDPMATLSLFLAGFKGKVVLHWHSDILKQKTLLKLYKPLQDWLIKRADLIVGTSPIYVKESQFLTKVQEKIAHIPIGVEPLLTDSTKANLIIGRFAGKKILFALGRLVEYKGYPFLIDAIQGLDDSYHLLIGGIGPLREQLENQVKALNLQDKITFLGFIADEDVPNYFKACDIFCLSSTIKTEAFAIVQIEAMSLGKPVISTRIPGSGVSWVNEHEVSGLTVPIENVDDFRNAILRLGENKEFYDRLSKGASERFQQNFTLDKMIDKTITIYKSL</sequence>
<dbReference type="Pfam" id="PF13439">
    <property type="entry name" value="Glyco_transf_4"/>
    <property type="match status" value="1"/>
</dbReference>
<evidence type="ECO:0000259" key="2">
    <source>
        <dbReference type="Pfam" id="PF13439"/>
    </source>
</evidence>
<evidence type="ECO:0000313" key="4">
    <source>
        <dbReference type="Proteomes" id="UP001363035"/>
    </source>
</evidence>
<keyword evidence="3" id="KW-0808">Transferase</keyword>
<protein>
    <submittedName>
        <fullName evidence="3">Glycosyltransferase</fullName>
        <ecNumber evidence="3">2.4.-.-</ecNumber>
    </submittedName>
</protein>
<dbReference type="PANTHER" id="PTHR12526">
    <property type="entry name" value="GLYCOSYLTRANSFERASE"/>
    <property type="match status" value="1"/>
</dbReference>